<dbReference type="InterPro" id="IPR045214">
    <property type="entry name" value="Surf1/Surf4"/>
</dbReference>
<dbReference type="KEGG" id="psai:C3B54_111041"/>
<evidence type="ECO:0000313" key="7">
    <source>
        <dbReference type="EMBL" id="AVG24008.1"/>
    </source>
</evidence>
<evidence type="ECO:0000256" key="4">
    <source>
        <dbReference type="ARBA" id="ARBA00022989"/>
    </source>
</evidence>
<organism evidence="7 8">
    <name type="scientific">Pontimonas salivibrio</name>
    <dbReference type="NCBI Taxonomy" id="1159327"/>
    <lineage>
        <taxon>Bacteria</taxon>
        <taxon>Bacillati</taxon>
        <taxon>Actinomycetota</taxon>
        <taxon>Actinomycetes</taxon>
        <taxon>Micrococcales</taxon>
        <taxon>Microbacteriaceae</taxon>
        <taxon>Pontimonas</taxon>
    </lineage>
</organism>
<evidence type="ECO:0000256" key="6">
    <source>
        <dbReference type="RuleBase" id="RU363076"/>
    </source>
</evidence>
<dbReference type="PANTHER" id="PTHR23427:SF2">
    <property type="entry name" value="SURFEIT LOCUS PROTEIN 1"/>
    <property type="match status" value="1"/>
</dbReference>
<keyword evidence="4 6" id="KW-1133">Transmembrane helix</keyword>
<evidence type="ECO:0000256" key="3">
    <source>
        <dbReference type="ARBA" id="ARBA00022692"/>
    </source>
</evidence>
<feature type="transmembrane region" description="Helical" evidence="6">
    <location>
        <begin position="219"/>
        <end position="236"/>
    </location>
</feature>
<dbReference type="RefSeq" id="WP_104913543.1">
    <property type="nucleotide sequence ID" value="NZ_CP026923.1"/>
</dbReference>
<reference evidence="7 8" key="1">
    <citation type="submission" date="2018-02" db="EMBL/GenBank/DDBJ databases">
        <title>Complete genome of the streamlined marine actinobacterium Pontimonas salivibrio CL-TW6 adapted to coastal planktonic lifestype.</title>
        <authorList>
            <person name="Cho B.C."/>
            <person name="Hardies S.C."/>
            <person name="Jang G.I."/>
            <person name="Hwang C.Y."/>
        </authorList>
    </citation>
    <scope>NUCLEOTIDE SEQUENCE [LARGE SCALE GENOMIC DNA]</scope>
    <source>
        <strain evidence="7 8">CL-TW6</strain>
    </source>
</reference>
<proteinExistence type="inferred from homology"/>
<keyword evidence="8" id="KW-1185">Reference proteome</keyword>
<comment type="subcellular location">
    <subcellularLocation>
        <location evidence="6">Cell membrane</location>
        <topology evidence="6">Multi-pass membrane protein</topology>
    </subcellularLocation>
    <subcellularLocation>
        <location evidence="1">Membrane</location>
    </subcellularLocation>
</comment>
<keyword evidence="6" id="KW-1003">Cell membrane</keyword>
<dbReference type="EMBL" id="CP026923">
    <property type="protein sequence ID" value="AVG24008.1"/>
    <property type="molecule type" value="Genomic_DNA"/>
</dbReference>
<comment type="similarity">
    <text evidence="2 6">Belongs to the SURF1 family.</text>
</comment>
<name>A0A2L2BQT2_9MICO</name>
<sequence>MSVLRVALSTRWLVGLVITVVFALITTMFGLWQWDRRGQAVAEMERVENNYDQAPVAIDELLTGGDSFDEDLKWRPVILEGEYRSEDQLLVRTRPRGGQVGFDVVVPFVTEGGQAYLVSRGWVPTGEEQDGPDLVPAAPSGAVSLEGRLLPGEATIDGRGAPEGQLATINLPQATSVTGVELYPHAYVAMASESPPVSPTPLLQDKPMLDEGPHLSYTFQWYLFGILGFIAWGYLLREELRRRKGITRPEAASKARSDQDFEDALMDRVDAMERR</sequence>
<dbReference type="Pfam" id="PF02104">
    <property type="entry name" value="SURF1"/>
    <property type="match status" value="1"/>
</dbReference>
<feature type="transmembrane region" description="Helical" evidence="6">
    <location>
        <begin position="12"/>
        <end position="34"/>
    </location>
</feature>
<keyword evidence="5 6" id="KW-0472">Membrane</keyword>
<dbReference type="PROSITE" id="PS50895">
    <property type="entry name" value="SURF1"/>
    <property type="match status" value="1"/>
</dbReference>
<evidence type="ECO:0000256" key="1">
    <source>
        <dbReference type="ARBA" id="ARBA00004370"/>
    </source>
</evidence>
<dbReference type="CDD" id="cd06662">
    <property type="entry name" value="SURF1"/>
    <property type="match status" value="1"/>
</dbReference>
<accession>A0A2L2BQT2</accession>
<dbReference type="Proteomes" id="UP000243077">
    <property type="component" value="Chromosome"/>
</dbReference>
<dbReference type="OrthoDB" id="9807214at2"/>
<dbReference type="InterPro" id="IPR002994">
    <property type="entry name" value="Surf1/Shy1"/>
</dbReference>
<dbReference type="AlphaFoldDB" id="A0A2L2BQT2"/>
<keyword evidence="3 6" id="KW-0812">Transmembrane</keyword>
<protein>
    <recommendedName>
        <fullName evidence="6">SURF1-like protein</fullName>
    </recommendedName>
</protein>
<evidence type="ECO:0000256" key="2">
    <source>
        <dbReference type="ARBA" id="ARBA00007165"/>
    </source>
</evidence>
<evidence type="ECO:0000256" key="5">
    <source>
        <dbReference type="ARBA" id="ARBA00023136"/>
    </source>
</evidence>
<evidence type="ECO:0000313" key="8">
    <source>
        <dbReference type="Proteomes" id="UP000243077"/>
    </source>
</evidence>
<dbReference type="GO" id="GO:0005886">
    <property type="term" value="C:plasma membrane"/>
    <property type="evidence" value="ECO:0007669"/>
    <property type="project" value="UniProtKB-SubCell"/>
</dbReference>
<dbReference type="PANTHER" id="PTHR23427">
    <property type="entry name" value="SURFEIT LOCUS PROTEIN"/>
    <property type="match status" value="1"/>
</dbReference>
<gene>
    <name evidence="7" type="ORF">C3B54_111041</name>
</gene>